<dbReference type="PANTHER" id="PTHR31376:SF17">
    <property type="entry name" value="PURINE PERMEASE 21-RELATED"/>
    <property type="match status" value="1"/>
</dbReference>
<dbReference type="GO" id="GO:0005345">
    <property type="term" value="F:purine nucleobase transmembrane transporter activity"/>
    <property type="evidence" value="ECO:0007669"/>
    <property type="project" value="UniProtKB-UniRule"/>
</dbReference>
<keyword evidence="3 7" id="KW-0813">Transport</keyword>
<dbReference type="SUPFAM" id="SSF103481">
    <property type="entry name" value="Multidrug resistance efflux transporter EmrE"/>
    <property type="match status" value="1"/>
</dbReference>
<evidence type="ECO:0000256" key="6">
    <source>
        <dbReference type="ARBA" id="ARBA00023136"/>
    </source>
</evidence>
<evidence type="ECO:0000313" key="9">
    <source>
        <dbReference type="EMBL" id="PON39965.1"/>
    </source>
</evidence>
<feature type="transmembrane region" description="Helical" evidence="7">
    <location>
        <begin position="325"/>
        <end position="346"/>
    </location>
</feature>
<comment type="subcellular location">
    <subcellularLocation>
        <location evidence="1 7">Membrane</location>
        <topology evidence="1 7">Multi-pass membrane protein</topology>
    </subcellularLocation>
</comment>
<feature type="transmembrane region" description="Helical" evidence="7">
    <location>
        <begin position="185"/>
        <end position="202"/>
    </location>
</feature>
<dbReference type="AlphaFoldDB" id="A0A2P5ATX3"/>
<evidence type="ECO:0000313" key="10">
    <source>
        <dbReference type="Proteomes" id="UP000237105"/>
    </source>
</evidence>
<protein>
    <recommendedName>
        <fullName evidence="7">Probable purine permease</fullName>
    </recommendedName>
</protein>
<proteinExistence type="inferred from homology"/>
<dbReference type="GO" id="GO:0015211">
    <property type="term" value="F:purine nucleoside transmembrane transporter activity"/>
    <property type="evidence" value="ECO:0007669"/>
    <property type="project" value="UniProtKB-UniRule"/>
</dbReference>
<evidence type="ECO:0000256" key="7">
    <source>
        <dbReference type="RuleBase" id="RU368015"/>
    </source>
</evidence>
<dbReference type="OrthoDB" id="1717816at2759"/>
<evidence type="ECO:0000256" key="4">
    <source>
        <dbReference type="ARBA" id="ARBA00022692"/>
    </source>
</evidence>
<organism evidence="9 10">
    <name type="scientific">Parasponia andersonii</name>
    <name type="common">Sponia andersonii</name>
    <dbReference type="NCBI Taxonomy" id="3476"/>
    <lineage>
        <taxon>Eukaryota</taxon>
        <taxon>Viridiplantae</taxon>
        <taxon>Streptophyta</taxon>
        <taxon>Embryophyta</taxon>
        <taxon>Tracheophyta</taxon>
        <taxon>Spermatophyta</taxon>
        <taxon>Magnoliopsida</taxon>
        <taxon>eudicotyledons</taxon>
        <taxon>Gunneridae</taxon>
        <taxon>Pentapetalae</taxon>
        <taxon>rosids</taxon>
        <taxon>fabids</taxon>
        <taxon>Rosales</taxon>
        <taxon>Cannabaceae</taxon>
        <taxon>Parasponia</taxon>
    </lineage>
</organism>
<dbReference type="Proteomes" id="UP000237105">
    <property type="component" value="Unassembled WGS sequence"/>
</dbReference>
<dbReference type="GO" id="GO:0016020">
    <property type="term" value="C:membrane"/>
    <property type="evidence" value="ECO:0007669"/>
    <property type="project" value="UniProtKB-SubCell"/>
</dbReference>
<comment type="caution">
    <text evidence="9">The sequence shown here is derived from an EMBL/GenBank/DDBJ whole genome shotgun (WGS) entry which is preliminary data.</text>
</comment>
<sequence>MIFLIYTDLLMFDIICVLFSPVQKANEANSNSSCHTNVLNSTMIPRARNKKWWIRLAIYSFLLLSGQAVATLLGRLYYEKGGKSIWMGSLVQLAGFPILLPYYFLSPHKKNVVVGYSSTRSNPPSKLVLASVYVGLGLMMAVDSYSYSVGLLYLPVSIYSLISVSQLAFNAFFSFFLNSHKFTPYIVNSLVLLTFSSVLLVFPDDDDAGSSKASKGNFVAGFIWTIVASALYGLVLSLTQFAIQNILKRETFSMVMDIIVYQSLVATLATLVGLFASREWMKLKKEMHMFSLGKDSYVMTLVWTIVAWQVYAIGAIGLVLEVSSLFSNVMSVFGLPLIPILAVFFFREKMDGLEVAAMLLAIWGFVSYVYQNYLDSHNSTTENQKTDGDSRASPEREINQWLNA</sequence>
<feature type="region of interest" description="Disordered" evidence="8">
    <location>
        <begin position="380"/>
        <end position="404"/>
    </location>
</feature>
<evidence type="ECO:0000256" key="8">
    <source>
        <dbReference type="SAM" id="MobiDB-lite"/>
    </source>
</evidence>
<reference evidence="10" key="1">
    <citation type="submission" date="2016-06" db="EMBL/GenBank/DDBJ databases">
        <title>Parallel loss of symbiosis genes in relatives of nitrogen-fixing non-legume Parasponia.</title>
        <authorList>
            <person name="Van Velzen R."/>
            <person name="Holmer R."/>
            <person name="Bu F."/>
            <person name="Rutten L."/>
            <person name="Van Zeijl A."/>
            <person name="Liu W."/>
            <person name="Santuari L."/>
            <person name="Cao Q."/>
            <person name="Sharma T."/>
            <person name="Shen D."/>
            <person name="Roswanjaya Y."/>
            <person name="Wardhani T."/>
            <person name="Kalhor M.S."/>
            <person name="Jansen J."/>
            <person name="Van den Hoogen J."/>
            <person name="Gungor B."/>
            <person name="Hartog M."/>
            <person name="Hontelez J."/>
            <person name="Verver J."/>
            <person name="Yang W.-C."/>
            <person name="Schijlen E."/>
            <person name="Repin R."/>
            <person name="Schilthuizen M."/>
            <person name="Schranz E."/>
            <person name="Heidstra R."/>
            <person name="Miyata K."/>
            <person name="Fedorova E."/>
            <person name="Kohlen W."/>
            <person name="Bisseling T."/>
            <person name="Smit S."/>
            <person name="Geurts R."/>
        </authorList>
    </citation>
    <scope>NUCLEOTIDE SEQUENCE [LARGE SCALE GENOMIC DNA]</scope>
    <source>
        <strain evidence="10">cv. WU1-14</strain>
    </source>
</reference>
<evidence type="ECO:0000256" key="1">
    <source>
        <dbReference type="ARBA" id="ARBA00004141"/>
    </source>
</evidence>
<feature type="transmembrane region" description="Helical" evidence="7">
    <location>
        <begin position="296"/>
        <end position="318"/>
    </location>
</feature>
<keyword evidence="4 7" id="KW-0812">Transmembrane</keyword>
<dbReference type="InterPro" id="IPR037185">
    <property type="entry name" value="EmrE-like"/>
</dbReference>
<keyword evidence="5 7" id="KW-1133">Transmembrane helix</keyword>
<feature type="transmembrane region" description="Helical" evidence="7">
    <location>
        <begin position="84"/>
        <end position="105"/>
    </location>
</feature>
<feature type="transmembrane region" description="Helical" evidence="7">
    <location>
        <begin position="151"/>
        <end position="173"/>
    </location>
</feature>
<feature type="transmembrane region" description="Helical" evidence="7">
    <location>
        <begin position="255"/>
        <end position="276"/>
    </location>
</feature>
<evidence type="ECO:0000256" key="2">
    <source>
        <dbReference type="ARBA" id="ARBA00006213"/>
    </source>
</evidence>
<feature type="transmembrane region" description="Helical" evidence="7">
    <location>
        <begin position="126"/>
        <end position="145"/>
    </location>
</feature>
<evidence type="ECO:0000256" key="3">
    <source>
        <dbReference type="ARBA" id="ARBA00022448"/>
    </source>
</evidence>
<dbReference type="EMBL" id="JXTB01000450">
    <property type="protein sequence ID" value="PON39965.1"/>
    <property type="molecule type" value="Genomic_DNA"/>
</dbReference>
<feature type="transmembrane region" description="Helical" evidence="7">
    <location>
        <begin position="222"/>
        <end position="243"/>
    </location>
</feature>
<keyword evidence="10" id="KW-1185">Reference proteome</keyword>
<name>A0A2P5ATX3_PARAD</name>
<gene>
    <name evidence="9" type="ORF">PanWU01x14_301060</name>
</gene>
<accession>A0A2P5ATX3</accession>
<feature type="compositionally biased region" description="Basic and acidic residues" evidence="8">
    <location>
        <begin position="384"/>
        <end position="398"/>
    </location>
</feature>
<comment type="similarity">
    <text evidence="2 7">Belongs to the purine permeases (TC 2.A.7.14) family.</text>
</comment>
<dbReference type="STRING" id="3476.A0A2P5ATX3"/>
<feature type="transmembrane region" description="Helical" evidence="7">
    <location>
        <begin position="352"/>
        <end position="370"/>
    </location>
</feature>
<dbReference type="PANTHER" id="PTHR31376">
    <property type="entry name" value="OS09G0467300 PROTEIN-RELATED"/>
    <property type="match status" value="1"/>
</dbReference>
<dbReference type="Pfam" id="PF16913">
    <property type="entry name" value="PUNUT"/>
    <property type="match status" value="1"/>
</dbReference>
<evidence type="ECO:0000256" key="5">
    <source>
        <dbReference type="ARBA" id="ARBA00022989"/>
    </source>
</evidence>
<dbReference type="InterPro" id="IPR030182">
    <property type="entry name" value="PUP_plant"/>
</dbReference>
<feature type="transmembrane region" description="Helical" evidence="7">
    <location>
        <begin position="56"/>
        <end position="78"/>
    </location>
</feature>
<keyword evidence="6 7" id="KW-0472">Membrane</keyword>